<feature type="transmembrane region" description="Helical" evidence="1">
    <location>
        <begin position="20"/>
        <end position="38"/>
    </location>
</feature>
<feature type="transmembrane region" description="Helical" evidence="1">
    <location>
        <begin position="73"/>
        <end position="93"/>
    </location>
</feature>
<dbReference type="HOGENOM" id="CLU_113251_1_0_0"/>
<keyword evidence="1" id="KW-0812">Transmembrane</keyword>
<dbReference type="PATRIC" id="fig|1162668.3.peg.825"/>
<dbReference type="RefSeq" id="WP_014448917.1">
    <property type="nucleotide sequence ID" value="NC_017094.1"/>
</dbReference>
<dbReference type="EMBL" id="AP012342">
    <property type="protein sequence ID" value="BAM06425.1"/>
    <property type="molecule type" value="Genomic_DNA"/>
</dbReference>
<gene>
    <name evidence="2" type="ordered locus">LFE_0710</name>
</gene>
<dbReference type="Pfam" id="PF09900">
    <property type="entry name" value="DUF2127"/>
    <property type="match status" value="1"/>
</dbReference>
<dbReference type="eggNOG" id="COG3305">
    <property type="taxonomic scope" value="Bacteria"/>
</dbReference>
<proteinExistence type="predicted"/>
<evidence type="ECO:0000313" key="2">
    <source>
        <dbReference type="EMBL" id="BAM06425.1"/>
    </source>
</evidence>
<reference evidence="2 3" key="1">
    <citation type="journal article" date="2012" name="J. Bacteriol.">
        <title>Complete Genome Sequence of Leptospirillum ferrooxidans Strain C2-3, Isolated from a Fresh Volcanic Ash Deposit on the Island of Miyake, Japan.</title>
        <authorList>
            <person name="Fujimura R."/>
            <person name="Sato Y."/>
            <person name="Nishizawa T."/>
            <person name="Oshima K."/>
            <person name="Kim S.-W."/>
            <person name="Hattori M."/>
            <person name="Kamijo T."/>
            <person name="Ohta H."/>
        </authorList>
    </citation>
    <scope>NUCLEOTIDE SEQUENCE [LARGE SCALE GENOMIC DNA]</scope>
    <source>
        <strain evidence="2 3">C2-3</strain>
    </source>
</reference>
<evidence type="ECO:0000313" key="3">
    <source>
        <dbReference type="Proteomes" id="UP000007382"/>
    </source>
</evidence>
<accession>I0IMC6</accession>
<keyword evidence="1" id="KW-0472">Membrane</keyword>
<reference evidence="3" key="2">
    <citation type="submission" date="2012-03" db="EMBL/GenBank/DDBJ databases">
        <title>The complete genome sequence of the pioneer microbe on fresh volcanic deposit, Leptospirillum ferrooxidans strain C2-3.</title>
        <authorList>
            <person name="Fujimura R."/>
            <person name="Sato Y."/>
            <person name="Nishizawa T."/>
            <person name="Nanba K."/>
            <person name="Oshima K."/>
            <person name="Hattori M."/>
            <person name="Kamijo T."/>
            <person name="Ohta H."/>
        </authorList>
    </citation>
    <scope>NUCLEOTIDE SEQUENCE [LARGE SCALE GENOMIC DNA]</scope>
    <source>
        <strain evidence="3">C2-3</strain>
    </source>
</reference>
<dbReference type="AlphaFoldDB" id="I0IMC6"/>
<protein>
    <recommendedName>
        <fullName evidence="4">DUF2127 domain-containing protein</fullName>
    </recommendedName>
</protein>
<sequence>MLINSSSPLFLKYIIAERILKGSLVLALGIGGLSLVPLDLSSLVQKAGMTLHIDLDSPWLDYLIHASGRVNPVALKLVSFLIVCYGILNYFVAWGLHRRFRWAEYMTIIEISALIPFEVYAIDQKFSLFRLAAFCVNILIVWYLLKNRSLFHSMSKDAEPILPPSV</sequence>
<dbReference type="KEGG" id="lfc:LFE_0710"/>
<dbReference type="Proteomes" id="UP000007382">
    <property type="component" value="Chromosome"/>
</dbReference>
<evidence type="ECO:0008006" key="4">
    <source>
        <dbReference type="Google" id="ProtNLM"/>
    </source>
</evidence>
<name>I0IMC6_LEPFC</name>
<dbReference type="OrthoDB" id="9812839at2"/>
<feature type="transmembrane region" description="Helical" evidence="1">
    <location>
        <begin position="128"/>
        <end position="145"/>
    </location>
</feature>
<dbReference type="STRING" id="1162668.LFE_0710"/>
<keyword evidence="1" id="KW-1133">Transmembrane helix</keyword>
<evidence type="ECO:0000256" key="1">
    <source>
        <dbReference type="SAM" id="Phobius"/>
    </source>
</evidence>
<organism evidence="2 3">
    <name type="scientific">Leptospirillum ferrooxidans (strain C2-3)</name>
    <dbReference type="NCBI Taxonomy" id="1162668"/>
    <lineage>
        <taxon>Bacteria</taxon>
        <taxon>Pseudomonadati</taxon>
        <taxon>Nitrospirota</taxon>
        <taxon>Nitrospiria</taxon>
        <taxon>Nitrospirales</taxon>
        <taxon>Nitrospiraceae</taxon>
        <taxon>Leptospirillum</taxon>
    </lineage>
</organism>
<dbReference type="InterPro" id="IPR021125">
    <property type="entry name" value="DUF2127"/>
</dbReference>
<keyword evidence="3" id="KW-1185">Reference proteome</keyword>